<reference evidence="1 2" key="1">
    <citation type="submission" date="2013-11" db="EMBL/GenBank/DDBJ databases">
        <title>Genome sequencing of Stegodyphus mimosarum.</title>
        <authorList>
            <person name="Bechsgaard J."/>
        </authorList>
    </citation>
    <scope>NUCLEOTIDE SEQUENCE [LARGE SCALE GENOMIC DNA]</scope>
</reference>
<evidence type="ECO:0000313" key="1">
    <source>
        <dbReference type="EMBL" id="KFM57168.1"/>
    </source>
</evidence>
<keyword evidence="2" id="KW-1185">Reference proteome</keyword>
<sequence>MTVIIFFMSFCKSRIDSCISFICLLNLDCFSSSSSRGDFDSFVEKV</sequence>
<proteinExistence type="predicted"/>
<evidence type="ECO:0000313" key="2">
    <source>
        <dbReference type="Proteomes" id="UP000054359"/>
    </source>
</evidence>
<gene>
    <name evidence="1" type="ORF">X975_18583</name>
</gene>
<dbReference type="EMBL" id="KK112246">
    <property type="protein sequence ID" value="KFM57168.1"/>
    <property type="molecule type" value="Genomic_DNA"/>
</dbReference>
<dbReference type="Proteomes" id="UP000054359">
    <property type="component" value="Unassembled WGS sequence"/>
</dbReference>
<protein>
    <submittedName>
        <fullName evidence="1">Uncharacterized protein</fullName>
    </submittedName>
</protein>
<name>A0A087SWC9_STEMI</name>
<organism evidence="1 2">
    <name type="scientific">Stegodyphus mimosarum</name>
    <name type="common">African social velvet spider</name>
    <dbReference type="NCBI Taxonomy" id="407821"/>
    <lineage>
        <taxon>Eukaryota</taxon>
        <taxon>Metazoa</taxon>
        <taxon>Ecdysozoa</taxon>
        <taxon>Arthropoda</taxon>
        <taxon>Chelicerata</taxon>
        <taxon>Arachnida</taxon>
        <taxon>Araneae</taxon>
        <taxon>Araneomorphae</taxon>
        <taxon>Entelegynae</taxon>
        <taxon>Eresoidea</taxon>
        <taxon>Eresidae</taxon>
        <taxon>Stegodyphus</taxon>
    </lineage>
</organism>
<dbReference type="AlphaFoldDB" id="A0A087SWC9"/>
<accession>A0A087SWC9</accession>
<feature type="non-terminal residue" evidence="1">
    <location>
        <position position="46"/>
    </location>
</feature>